<sequence>MLRSLHWIEPETYRRAKNKVNEMQRNYGWPTELFGDFQNSDSIDKYHKDDYLSIIDAFKNDSMDFYTIMNILRKGLENREAFRLLPVKADRKNFLQSPAMVNAWYQPERNSLTLPYAIFNPPFYNNDFPKAFNFAAQGGTSGHELVHGFDDEVVVAISTRSRDEVHLSKEAGPPITG</sequence>
<protein>
    <recommendedName>
        <fullName evidence="1">Peptidase M13 C-terminal domain-containing protein</fullName>
    </recommendedName>
</protein>
<dbReference type="InterPro" id="IPR042089">
    <property type="entry name" value="Peptidase_M13_dom_2"/>
</dbReference>
<evidence type="ECO:0000259" key="1">
    <source>
        <dbReference type="Pfam" id="PF01431"/>
    </source>
</evidence>
<keyword evidence="3" id="KW-1185">Reference proteome</keyword>
<proteinExistence type="predicted"/>
<organism evidence="2 3">
    <name type="scientific">Teladorsagia circumcincta</name>
    <name type="common">Brown stomach worm</name>
    <name type="synonym">Ostertagia circumcincta</name>
    <dbReference type="NCBI Taxonomy" id="45464"/>
    <lineage>
        <taxon>Eukaryota</taxon>
        <taxon>Metazoa</taxon>
        <taxon>Ecdysozoa</taxon>
        <taxon>Nematoda</taxon>
        <taxon>Chromadorea</taxon>
        <taxon>Rhabditida</taxon>
        <taxon>Rhabditina</taxon>
        <taxon>Rhabditomorpha</taxon>
        <taxon>Strongyloidea</taxon>
        <taxon>Trichostrongylidae</taxon>
        <taxon>Teladorsagia</taxon>
    </lineage>
</organism>
<dbReference type="InterPro" id="IPR000718">
    <property type="entry name" value="Peptidase_M13"/>
</dbReference>
<dbReference type="GO" id="GO:0016485">
    <property type="term" value="P:protein processing"/>
    <property type="evidence" value="ECO:0007669"/>
    <property type="project" value="TreeGrafter"/>
</dbReference>
<feature type="domain" description="Peptidase M13 C-terminal" evidence="1">
    <location>
        <begin position="102"/>
        <end position="153"/>
    </location>
</feature>
<dbReference type="OrthoDB" id="6475849at2759"/>
<dbReference type="Proteomes" id="UP000230423">
    <property type="component" value="Unassembled WGS sequence"/>
</dbReference>
<name>A0A2G9V063_TELCI</name>
<evidence type="ECO:0000313" key="2">
    <source>
        <dbReference type="EMBL" id="PIO75865.1"/>
    </source>
</evidence>
<dbReference type="Pfam" id="PF01431">
    <property type="entry name" value="Peptidase_M13"/>
    <property type="match status" value="1"/>
</dbReference>
<gene>
    <name evidence="2" type="ORF">TELCIR_02082</name>
</gene>
<feature type="non-terminal residue" evidence="2">
    <location>
        <position position="177"/>
    </location>
</feature>
<dbReference type="Gene3D" id="3.40.390.10">
    <property type="entry name" value="Collagenase (Catalytic Domain)"/>
    <property type="match status" value="1"/>
</dbReference>
<dbReference type="AlphaFoldDB" id="A0A2G9V063"/>
<dbReference type="PANTHER" id="PTHR11733">
    <property type="entry name" value="ZINC METALLOPROTEASE FAMILY M13 NEPRILYSIN-RELATED"/>
    <property type="match status" value="1"/>
</dbReference>
<dbReference type="GO" id="GO:0004222">
    <property type="term" value="F:metalloendopeptidase activity"/>
    <property type="evidence" value="ECO:0007669"/>
    <property type="project" value="InterPro"/>
</dbReference>
<dbReference type="PANTHER" id="PTHR11733:SF188">
    <property type="entry name" value="NEPRILYSIN"/>
    <property type="match status" value="1"/>
</dbReference>
<dbReference type="PROSITE" id="PS51885">
    <property type="entry name" value="NEPRILYSIN"/>
    <property type="match status" value="1"/>
</dbReference>
<dbReference type="SUPFAM" id="SSF55486">
    <property type="entry name" value="Metalloproteases ('zincins'), catalytic domain"/>
    <property type="match status" value="1"/>
</dbReference>
<dbReference type="EMBL" id="KZ345100">
    <property type="protein sequence ID" value="PIO75865.1"/>
    <property type="molecule type" value="Genomic_DNA"/>
</dbReference>
<reference evidence="2 3" key="1">
    <citation type="submission" date="2015-09" db="EMBL/GenBank/DDBJ databases">
        <title>Draft genome of the parasitic nematode Teladorsagia circumcincta isolate WARC Sus (inbred).</title>
        <authorList>
            <person name="Mitreva M."/>
        </authorList>
    </citation>
    <scope>NUCLEOTIDE SEQUENCE [LARGE SCALE GENOMIC DNA]</scope>
    <source>
        <strain evidence="2 3">S</strain>
    </source>
</reference>
<dbReference type="InterPro" id="IPR018497">
    <property type="entry name" value="Peptidase_M13_C"/>
</dbReference>
<dbReference type="PRINTS" id="PR00786">
    <property type="entry name" value="NEPRILYSIN"/>
</dbReference>
<dbReference type="Gene3D" id="1.10.1380.10">
    <property type="entry name" value="Neutral endopeptidase , domain2"/>
    <property type="match status" value="1"/>
</dbReference>
<dbReference type="InterPro" id="IPR024079">
    <property type="entry name" value="MetalloPept_cat_dom_sf"/>
</dbReference>
<dbReference type="GO" id="GO:0005886">
    <property type="term" value="C:plasma membrane"/>
    <property type="evidence" value="ECO:0007669"/>
    <property type="project" value="TreeGrafter"/>
</dbReference>
<accession>A0A2G9V063</accession>
<evidence type="ECO:0000313" key="3">
    <source>
        <dbReference type="Proteomes" id="UP000230423"/>
    </source>
</evidence>